<dbReference type="EMBL" id="CH991547">
    <property type="protein sequence ID" value="EDQ90488.1"/>
    <property type="molecule type" value="Genomic_DNA"/>
</dbReference>
<dbReference type="SUPFAM" id="SSF48371">
    <property type="entry name" value="ARM repeat"/>
    <property type="match status" value="1"/>
</dbReference>
<evidence type="ECO:0000259" key="3">
    <source>
        <dbReference type="PROSITE" id="PS50290"/>
    </source>
</evidence>
<evidence type="ECO:0000259" key="4">
    <source>
        <dbReference type="PROSITE" id="PS51545"/>
    </source>
</evidence>
<dbReference type="Proteomes" id="UP000001357">
    <property type="component" value="Unassembled WGS sequence"/>
</dbReference>
<keyword evidence="1" id="KW-0547">Nucleotide-binding</keyword>
<dbReference type="GO" id="GO:0005737">
    <property type="term" value="C:cytoplasm"/>
    <property type="evidence" value="ECO:0000318"/>
    <property type="project" value="GO_Central"/>
</dbReference>
<dbReference type="Gene3D" id="1.25.40.70">
    <property type="entry name" value="Phosphatidylinositol 3-kinase, accessory domain (PIK)"/>
    <property type="match status" value="1"/>
</dbReference>
<protein>
    <recommendedName>
        <fullName evidence="8">Phosphatidylinositol 3-kinase</fullName>
    </recommendedName>
</protein>
<dbReference type="KEGG" id="mbr:MONBRDRAFT_7145"/>
<dbReference type="PROSITE" id="PS51546">
    <property type="entry name" value="PI3K_RBD"/>
    <property type="match status" value="1"/>
</dbReference>
<dbReference type="Gene3D" id="3.30.1010.10">
    <property type="entry name" value="Phosphatidylinositol 3-kinase Catalytic Subunit, Chain A, domain 4"/>
    <property type="match status" value="1"/>
</dbReference>
<evidence type="ECO:0000313" key="6">
    <source>
        <dbReference type="EMBL" id="EDQ90488.1"/>
    </source>
</evidence>
<dbReference type="GO" id="GO:0005886">
    <property type="term" value="C:plasma membrane"/>
    <property type="evidence" value="ECO:0000318"/>
    <property type="project" value="GO_Central"/>
</dbReference>
<dbReference type="InterPro" id="IPR042236">
    <property type="entry name" value="PI3K_accessory_sf"/>
</dbReference>
<dbReference type="eggNOG" id="KOG0904">
    <property type="taxonomic scope" value="Eukaryota"/>
</dbReference>
<dbReference type="InterPro" id="IPR000403">
    <property type="entry name" value="PI3/4_kinase_cat_dom"/>
</dbReference>
<proteinExistence type="predicted"/>
<dbReference type="FunFam" id="3.30.1010.10:FF:000105">
    <property type="entry name" value="Predicted protein"/>
    <property type="match status" value="1"/>
</dbReference>
<dbReference type="Gene3D" id="3.10.20.90">
    <property type="entry name" value="Phosphatidylinositol 3-kinase Catalytic Subunit, Chain A, domain 1"/>
    <property type="match status" value="1"/>
</dbReference>
<dbReference type="GO" id="GO:0016303">
    <property type="term" value="F:1-phosphatidylinositol-3-kinase activity"/>
    <property type="evidence" value="ECO:0000318"/>
    <property type="project" value="GO_Central"/>
</dbReference>
<dbReference type="AlphaFoldDB" id="A9UW25"/>
<dbReference type="GO" id="GO:0035005">
    <property type="term" value="F:1-phosphatidylinositol-4-phosphate 3-kinase activity"/>
    <property type="evidence" value="ECO:0000318"/>
    <property type="project" value="GO_Central"/>
</dbReference>
<sequence length="531" mass="60802">MSPYATPRAWHDAQVPGRFEYLQGEHRVIDYFYVRRCVLRHMPIELELMVQADIPGQYPRLEINTLPHDDVSDLLLTLCSQHSTNPTHDELSQASDLQELPRQISSWSLEQDLSIKLLQLAGLPKDHQLRIKFTLAHGDQNLAPEYLLNLSRAEAASSDVLLRPLHLPIRVLYPGAFDDYIDSSELLVPGALLGLVSRLASRRDGIKLSDIKHKRKKFRNAFVGRDLRRLKVVVAAVDPAHTQFEEQDVYQFGAFCRVRSRTIDEDGQEDLMLFRRRHECSRYPRLLPKFLQAIAWNQSWHVREAYRLIPDWLANGSSTNALQLLLYHFADPFVRRAAVQALATIGDDDFESYLLQLVQVLQFEIFHDSALARLLLKRSLTNRRVGQALFWHLRVELDNPALRLRAALLLEAYCLAAGDMVGVLLNQVNSLHALDEVATAAADGKQTQMQRSTLLQDRLQTSDLHFPLTMPFNVGMVASGIQPLNCRVMDSKKKPLWLELQNASAPRETFKVLYKRGDDIRQDMLTLQMLR</sequence>
<dbReference type="GO" id="GO:0048015">
    <property type="term" value="P:phosphatidylinositol-mediated signaling"/>
    <property type="evidence" value="ECO:0000318"/>
    <property type="project" value="GO_Central"/>
</dbReference>
<evidence type="ECO:0000313" key="7">
    <source>
        <dbReference type="Proteomes" id="UP000001357"/>
    </source>
</evidence>
<feature type="non-terminal residue" evidence="6">
    <location>
        <position position="531"/>
    </location>
</feature>
<dbReference type="InterPro" id="IPR015433">
    <property type="entry name" value="PI3/4_kinase"/>
</dbReference>
<keyword evidence="7" id="KW-1185">Reference proteome</keyword>
<dbReference type="GeneID" id="5889856"/>
<organism evidence="6 7">
    <name type="scientific">Monosiga brevicollis</name>
    <name type="common">Choanoflagellate</name>
    <dbReference type="NCBI Taxonomy" id="81824"/>
    <lineage>
        <taxon>Eukaryota</taxon>
        <taxon>Choanoflagellata</taxon>
        <taxon>Craspedida</taxon>
        <taxon>Salpingoecidae</taxon>
        <taxon>Monosiga</taxon>
    </lineage>
</organism>
<dbReference type="Pfam" id="PF00613">
    <property type="entry name" value="PI3Ka"/>
    <property type="match status" value="1"/>
</dbReference>
<evidence type="ECO:0000259" key="5">
    <source>
        <dbReference type="PROSITE" id="PS51546"/>
    </source>
</evidence>
<name>A9UW25_MONBE</name>
<dbReference type="SUPFAM" id="SSF54236">
    <property type="entry name" value="Ubiquitin-like"/>
    <property type="match status" value="1"/>
</dbReference>
<dbReference type="InterPro" id="IPR016024">
    <property type="entry name" value="ARM-type_fold"/>
</dbReference>
<dbReference type="GO" id="GO:0005524">
    <property type="term" value="F:ATP binding"/>
    <property type="evidence" value="ECO:0007669"/>
    <property type="project" value="UniProtKB-KW"/>
</dbReference>
<gene>
    <name evidence="6" type="ORF">MONBRDRAFT_7145</name>
</gene>
<dbReference type="InterPro" id="IPR011009">
    <property type="entry name" value="Kinase-like_dom_sf"/>
</dbReference>
<dbReference type="GO" id="GO:0016477">
    <property type="term" value="P:cell migration"/>
    <property type="evidence" value="ECO:0000318"/>
    <property type="project" value="GO_Central"/>
</dbReference>
<dbReference type="InParanoid" id="A9UW25"/>
<feature type="domain" description="PI3K-RBD" evidence="5">
    <location>
        <begin position="1"/>
        <end position="50"/>
    </location>
</feature>
<feature type="domain" description="PIK helical" evidence="4">
    <location>
        <begin position="236"/>
        <end position="416"/>
    </location>
</feature>
<dbReference type="PROSITE" id="PS50290">
    <property type="entry name" value="PI3_4_KINASE_3"/>
    <property type="match status" value="1"/>
</dbReference>
<accession>A9UW25</accession>
<dbReference type="PANTHER" id="PTHR10048:SF118">
    <property type="entry name" value="PI-3 KINASE"/>
    <property type="match status" value="1"/>
</dbReference>
<evidence type="ECO:0000256" key="1">
    <source>
        <dbReference type="ARBA" id="ARBA00022741"/>
    </source>
</evidence>
<dbReference type="GO" id="GO:0036092">
    <property type="term" value="P:phosphatidylinositol-3-phosphate biosynthetic process"/>
    <property type="evidence" value="ECO:0000318"/>
    <property type="project" value="GO_Central"/>
</dbReference>
<dbReference type="RefSeq" id="XP_001744539.1">
    <property type="nucleotide sequence ID" value="XM_001744487.1"/>
</dbReference>
<dbReference type="STRING" id="81824.A9UW25"/>
<dbReference type="SMART" id="SM00145">
    <property type="entry name" value="PI3Ka"/>
    <property type="match status" value="1"/>
</dbReference>
<evidence type="ECO:0008006" key="8">
    <source>
        <dbReference type="Google" id="ProtNLM"/>
    </source>
</evidence>
<dbReference type="GO" id="GO:0043491">
    <property type="term" value="P:phosphatidylinositol 3-kinase/protein kinase B signal transduction"/>
    <property type="evidence" value="ECO:0000318"/>
    <property type="project" value="GO_Central"/>
</dbReference>
<dbReference type="InterPro" id="IPR001263">
    <property type="entry name" value="PI3K_accessory_dom"/>
</dbReference>
<dbReference type="PANTHER" id="PTHR10048">
    <property type="entry name" value="PHOSPHATIDYLINOSITOL KINASE"/>
    <property type="match status" value="1"/>
</dbReference>
<dbReference type="PROSITE" id="PS51545">
    <property type="entry name" value="PIK_HELICAL"/>
    <property type="match status" value="1"/>
</dbReference>
<dbReference type="GO" id="GO:0005942">
    <property type="term" value="C:phosphatidylinositol 3-kinase complex"/>
    <property type="evidence" value="ECO:0000318"/>
    <property type="project" value="GO_Central"/>
</dbReference>
<reference evidence="6 7" key="1">
    <citation type="journal article" date="2008" name="Nature">
        <title>The genome of the choanoflagellate Monosiga brevicollis and the origin of metazoans.</title>
        <authorList>
            <consortium name="JGI Sequencing"/>
            <person name="King N."/>
            <person name="Westbrook M.J."/>
            <person name="Young S.L."/>
            <person name="Kuo A."/>
            <person name="Abedin M."/>
            <person name="Chapman J."/>
            <person name="Fairclough S."/>
            <person name="Hellsten U."/>
            <person name="Isogai Y."/>
            <person name="Letunic I."/>
            <person name="Marr M."/>
            <person name="Pincus D."/>
            <person name="Putnam N."/>
            <person name="Rokas A."/>
            <person name="Wright K.J."/>
            <person name="Zuzow R."/>
            <person name="Dirks W."/>
            <person name="Good M."/>
            <person name="Goodstein D."/>
            <person name="Lemons D."/>
            <person name="Li W."/>
            <person name="Lyons J.B."/>
            <person name="Morris A."/>
            <person name="Nichols S."/>
            <person name="Richter D.J."/>
            <person name="Salamov A."/>
            <person name="Bork P."/>
            <person name="Lim W.A."/>
            <person name="Manning G."/>
            <person name="Miller W.T."/>
            <person name="McGinnis W."/>
            <person name="Shapiro H."/>
            <person name="Tjian R."/>
            <person name="Grigoriev I.V."/>
            <person name="Rokhsar D."/>
        </authorList>
    </citation>
    <scope>NUCLEOTIDE SEQUENCE [LARGE SCALE GENOMIC DNA]</scope>
    <source>
        <strain evidence="7">MX1 / ATCC 50154</strain>
    </source>
</reference>
<evidence type="ECO:0000256" key="2">
    <source>
        <dbReference type="ARBA" id="ARBA00022840"/>
    </source>
</evidence>
<dbReference type="InterPro" id="IPR000341">
    <property type="entry name" value="PI3K_Ras-bd_dom"/>
</dbReference>
<feature type="domain" description="PI3K/PI4K catalytic" evidence="3">
    <location>
        <begin position="482"/>
        <end position="531"/>
    </location>
</feature>
<dbReference type="SUPFAM" id="SSF56112">
    <property type="entry name" value="Protein kinase-like (PK-like)"/>
    <property type="match status" value="1"/>
</dbReference>
<keyword evidence="2" id="KW-0067">ATP-binding</keyword>
<dbReference type="InterPro" id="IPR029071">
    <property type="entry name" value="Ubiquitin-like_domsf"/>
</dbReference>